<dbReference type="AlphaFoldDB" id="A0A2S7KA05"/>
<keyword evidence="3" id="KW-0902">Two-component regulatory system</keyword>
<dbReference type="Pfam" id="PF13185">
    <property type="entry name" value="GAF_2"/>
    <property type="match status" value="1"/>
</dbReference>
<dbReference type="InterPro" id="IPR029016">
    <property type="entry name" value="GAF-like_dom_sf"/>
</dbReference>
<accession>A0A2S7KA05</accession>
<dbReference type="InterPro" id="IPR050482">
    <property type="entry name" value="Sensor_HK_TwoCompSys"/>
</dbReference>
<organism evidence="5 6">
    <name type="scientific">Hyphococcus luteus</name>
    <dbReference type="NCBI Taxonomy" id="2058213"/>
    <lineage>
        <taxon>Bacteria</taxon>
        <taxon>Pseudomonadati</taxon>
        <taxon>Pseudomonadota</taxon>
        <taxon>Alphaproteobacteria</taxon>
        <taxon>Parvularculales</taxon>
        <taxon>Parvularculaceae</taxon>
        <taxon>Hyphococcus</taxon>
    </lineage>
</organism>
<sequence length="387" mass="41478">MAPGKFMTDAPSNMSDQDHLREMIEVISGELELRPLLTVIVQKACELLRAERGSIGLIEPEEGVVRIEAVYRMPPEELGSIARPGEGLAGRVYAERAPVLLDRYGELTAPPLAGMDEDSVIGMPIMWRGDIIGTFGIGAGPPKRFGDNDIHMLGMFARHAAIAINNARAYEQNKKYAALKERQQLARDLHDNVSQLIFSLSLVAESIGAGYARSAEEGDARVSRLLDIASLAQKEMKALLAELRAPSENENHSLAAYARANGLVKALERHRALTAGENVAIHIEVEDEGLTEAETEALLRIAQEATANAVRHGAAETVRISLAGNGDGRRFRVEDDGRGLAQIPDESGGSGLGVASMRARAGRIGGAFTLANRPEGGACVEVLLPLA</sequence>
<keyword evidence="1" id="KW-0808">Transferase</keyword>
<dbReference type="InterPro" id="IPR005467">
    <property type="entry name" value="His_kinase_dom"/>
</dbReference>
<dbReference type="InterPro" id="IPR036890">
    <property type="entry name" value="HATPase_C_sf"/>
</dbReference>
<dbReference type="GO" id="GO:0000155">
    <property type="term" value="F:phosphorelay sensor kinase activity"/>
    <property type="evidence" value="ECO:0007669"/>
    <property type="project" value="InterPro"/>
</dbReference>
<evidence type="ECO:0000256" key="2">
    <source>
        <dbReference type="ARBA" id="ARBA00022777"/>
    </source>
</evidence>
<dbReference type="GO" id="GO:0046983">
    <property type="term" value="F:protein dimerization activity"/>
    <property type="evidence" value="ECO:0007669"/>
    <property type="project" value="InterPro"/>
</dbReference>
<dbReference type="InterPro" id="IPR011712">
    <property type="entry name" value="Sig_transdc_His_kin_sub3_dim/P"/>
</dbReference>
<proteinExistence type="predicted"/>
<keyword evidence="6" id="KW-1185">Reference proteome</keyword>
<dbReference type="Gene3D" id="1.20.5.1930">
    <property type="match status" value="1"/>
</dbReference>
<name>A0A2S7KA05_9PROT</name>
<protein>
    <recommendedName>
        <fullName evidence="4">Histidine kinase domain-containing protein</fullName>
    </recommendedName>
</protein>
<evidence type="ECO:0000259" key="4">
    <source>
        <dbReference type="PROSITE" id="PS50109"/>
    </source>
</evidence>
<comment type="caution">
    <text evidence="5">The sequence shown here is derived from an EMBL/GenBank/DDBJ whole genome shotgun (WGS) entry which is preliminary data.</text>
</comment>
<dbReference type="PANTHER" id="PTHR24421">
    <property type="entry name" value="NITRATE/NITRITE SENSOR PROTEIN NARX-RELATED"/>
    <property type="match status" value="1"/>
</dbReference>
<gene>
    <name evidence="5" type="ORF">CW354_00080</name>
</gene>
<dbReference type="CDD" id="cd16917">
    <property type="entry name" value="HATPase_UhpB-NarQ-NarX-like"/>
    <property type="match status" value="1"/>
</dbReference>
<evidence type="ECO:0000313" key="5">
    <source>
        <dbReference type="EMBL" id="PQA89313.1"/>
    </source>
</evidence>
<evidence type="ECO:0000256" key="1">
    <source>
        <dbReference type="ARBA" id="ARBA00022679"/>
    </source>
</evidence>
<dbReference type="Gene3D" id="3.30.450.40">
    <property type="match status" value="1"/>
</dbReference>
<dbReference type="InterPro" id="IPR003594">
    <property type="entry name" value="HATPase_dom"/>
</dbReference>
<dbReference type="EMBL" id="PJCH01000001">
    <property type="protein sequence ID" value="PQA89313.1"/>
    <property type="molecule type" value="Genomic_DNA"/>
</dbReference>
<evidence type="ECO:0000256" key="3">
    <source>
        <dbReference type="ARBA" id="ARBA00023012"/>
    </source>
</evidence>
<dbReference type="InterPro" id="IPR003018">
    <property type="entry name" value="GAF"/>
</dbReference>
<dbReference type="Proteomes" id="UP000239504">
    <property type="component" value="Unassembled WGS sequence"/>
</dbReference>
<feature type="domain" description="Histidine kinase" evidence="4">
    <location>
        <begin position="184"/>
        <end position="387"/>
    </location>
</feature>
<dbReference type="SUPFAM" id="SSF55874">
    <property type="entry name" value="ATPase domain of HSP90 chaperone/DNA topoisomerase II/histidine kinase"/>
    <property type="match status" value="1"/>
</dbReference>
<dbReference type="PANTHER" id="PTHR24421:SF61">
    <property type="entry name" value="OXYGEN SENSOR HISTIDINE KINASE NREB"/>
    <property type="match status" value="1"/>
</dbReference>
<reference evidence="5 6" key="1">
    <citation type="submission" date="2017-12" db="EMBL/GenBank/DDBJ databases">
        <authorList>
            <person name="Hurst M.R.H."/>
        </authorList>
    </citation>
    <scope>NUCLEOTIDE SEQUENCE [LARGE SCALE GENOMIC DNA]</scope>
    <source>
        <strain evidence="5 6">SY-3-19</strain>
    </source>
</reference>
<dbReference type="OrthoDB" id="9778496at2"/>
<dbReference type="Pfam" id="PF02518">
    <property type="entry name" value="HATPase_c"/>
    <property type="match status" value="1"/>
</dbReference>
<dbReference type="Gene3D" id="3.30.565.10">
    <property type="entry name" value="Histidine kinase-like ATPase, C-terminal domain"/>
    <property type="match status" value="1"/>
</dbReference>
<dbReference type="SMART" id="SM00065">
    <property type="entry name" value="GAF"/>
    <property type="match status" value="1"/>
</dbReference>
<dbReference type="Pfam" id="PF07730">
    <property type="entry name" value="HisKA_3"/>
    <property type="match status" value="1"/>
</dbReference>
<dbReference type="SUPFAM" id="SSF55781">
    <property type="entry name" value="GAF domain-like"/>
    <property type="match status" value="1"/>
</dbReference>
<keyword evidence="2" id="KW-0418">Kinase</keyword>
<evidence type="ECO:0000313" key="6">
    <source>
        <dbReference type="Proteomes" id="UP000239504"/>
    </source>
</evidence>
<dbReference type="SMART" id="SM00387">
    <property type="entry name" value="HATPase_c"/>
    <property type="match status" value="1"/>
</dbReference>
<dbReference type="GO" id="GO:0016020">
    <property type="term" value="C:membrane"/>
    <property type="evidence" value="ECO:0007669"/>
    <property type="project" value="InterPro"/>
</dbReference>
<dbReference type="PROSITE" id="PS50109">
    <property type="entry name" value="HIS_KIN"/>
    <property type="match status" value="1"/>
</dbReference>